<evidence type="ECO:0000256" key="8">
    <source>
        <dbReference type="ARBA" id="ARBA00047995"/>
    </source>
</evidence>
<keyword evidence="3" id="KW-0547">Nucleotide-binding</keyword>
<dbReference type="CDD" id="cd12091">
    <property type="entry name" value="FANCM_ID"/>
    <property type="match status" value="1"/>
</dbReference>
<reference evidence="13 14" key="1">
    <citation type="submission" date="2016-10" db="EMBL/GenBank/DDBJ databases">
        <title>Genome sequence of the basidiomycete white-rot fungus Trametes pubescens.</title>
        <authorList>
            <person name="Makela M.R."/>
            <person name="Granchi Z."/>
            <person name="Peng M."/>
            <person name="De Vries R.P."/>
            <person name="Grigoriev I."/>
            <person name="Riley R."/>
            <person name="Hilden K."/>
        </authorList>
    </citation>
    <scope>NUCLEOTIDE SEQUENCE [LARGE SCALE GENOMIC DNA]</scope>
    <source>
        <strain evidence="13 14">FBCC735</strain>
    </source>
</reference>
<evidence type="ECO:0000256" key="4">
    <source>
        <dbReference type="ARBA" id="ARBA00022801"/>
    </source>
</evidence>
<dbReference type="InterPro" id="IPR014001">
    <property type="entry name" value="Helicase_ATP-bd"/>
</dbReference>
<evidence type="ECO:0000256" key="3">
    <source>
        <dbReference type="ARBA" id="ARBA00022741"/>
    </source>
</evidence>
<evidence type="ECO:0000313" key="14">
    <source>
        <dbReference type="Proteomes" id="UP000184267"/>
    </source>
</evidence>
<evidence type="ECO:0000256" key="9">
    <source>
        <dbReference type="RuleBase" id="RU367027"/>
    </source>
</evidence>
<evidence type="ECO:0000256" key="1">
    <source>
        <dbReference type="ARBA" id="ARBA00004123"/>
    </source>
</evidence>
<dbReference type="PANTHER" id="PTHR14025:SF20">
    <property type="entry name" value="FANCONI ANEMIA GROUP M PROTEIN"/>
    <property type="match status" value="1"/>
</dbReference>
<feature type="compositionally biased region" description="Low complexity" evidence="10">
    <location>
        <begin position="27"/>
        <end position="39"/>
    </location>
</feature>
<comment type="caution">
    <text evidence="13">The sequence shown here is derived from an EMBL/GenBank/DDBJ whole genome shotgun (WGS) entry which is preliminary data.</text>
</comment>
<feature type="region of interest" description="Disordered" evidence="10">
    <location>
        <begin position="166"/>
        <end position="228"/>
    </location>
</feature>
<dbReference type="Pfam" id="PF00271">
    <property type="entry name" value="Helicase_C"/>
    <property type="match status" value="1"/>
</dbReference>
<dbReference type="InterPro" id="IPR027417">
    <property type="entry name" value="P-loop_NTPase"/>
</dbReference>
<evidence type="ECO:0000256" key="5">
    <source>
        <dbReference type="ARBA" id="ARBA00022806"/>
    </source>
</evidence>
<evidence type="ECO:0000259" key="11">
    <source>
        <dbReference type="PROSITE" id="PS51192"/>
    </source>
</evidence>
<dbReference type="OMA" id="HWIYPLN"/>
<keyword evidence="4" id="KW-0378">Hydrolase</keyword>
<feature type="domain" description="Helicase ATP-binding" evidence="11">
    <location>
        <begin position="268"/>
        <end position="452"/>
    </location>
</feature>
<proteinExistence type="inferred from homology"/>
<feature type="compositionally biased region" description="Basic residues" evidence="10">
    <location>
        <begin position="927"/>
        <end position="941"/>
    </location>
</feature>
<dbReference type="GO" id="GO:0045003">
    <property type="term" value="P:double-strand break repair via synthesis-dependent strand annealing"/>
    <property type="evidence" value="ECO:0007669"/>
    <property type="project" value="TreeGrafter"/>
</dbReference>
<keyword evidence="6" id="KW-0067">ATP-binding</keyword>
<evidence type="ECO:0000256" key="6">
    <source>
        <dbReference type="ARBA" id="ARBA00022840"/>
    </source>
</evidence>
<gene>
    <name evidence="13" type="ORF">TRAPUB_10822</name>
</gene>
<dbReference type="CDD" id="cd18033">
    <property type="entry name" value="DEXDc_FANCM"/>
    <property type="match status" value="1"/>
</dbReference>
<keyword evidence="14" id="KW-1185">Reference proteome</keyword>
<dbReference type="GO" id="GO:0043138">
    <property type="term" value="F:3'-5' DNA helicase activity"/>
    <property type="evidence" value="ECO:0007669"/>
    <property type="project" value="InterPro"/>
</dbReference>
<keyword evidence="7" id="KW-0539">Nucleus</keyword>
<dbReference type="Proteomes" id="UP000184267">
    <property type="component" value="Unassembled WGS sequence"/>
</dbReference>
<evidence type="ECO:0000256" key="2">
    <source>
        <dbReference type="ARBA" id="ARBA00009889"/>
    </source>
</evidence>
<dbReference type="InterPro" id="IPR011545">
    <property type="entry name" value="DEAD/DEAH_box_helicase_dom"/>
</dbReference>
<dbReference type="OrthoDB" id="164902at2759"/>
<feature type="compositionally biased region" description="Polar residues" evidence="10">
    <location>
        <begin position="998"/>
        <end position="1008"/>
    </location>
</feature>
<evidence type="ECO:0000256" key="7">
    <source>
        <dbReference type="ARBA" id="ARBA00023242"/>
    </source>
</evidence>
<dbReference type="InterPro" id="IPR001650">
    <property type="entry name" value="Helicase_C-like"/>
</dbReference>
<organism evidence="13 14">
    <name type="scientific">Trametes pubescens</name>
    <name type="common">White-rot fungus</name>
    <dbReference type="NCBI Taxonomy" id="154538"/>
    <lineage>
        <taxon>Eukaryota</taxon>
        <taxon>Fungi</taxon>
        <taxon>Dikarya</taxon>
        <taxon>Basidiomycota</taxon>
        <taxon>Agaricomycotina</taxon>
        <taxon>Agaricomycetes</taxon>
        <taxon>Polyporales</taxon>
        <taxon>Polyporaceae</taxon>
        <taxon>Trametes</taxon>
    </lineage>
</organism>
<dbReference type="PANTHER" id="PTHR14025">
    <property type="entry name" value="FANCONI ANEMIA GROUP M FANCM FAMILY MEMBER"/>
    <property type="match status" value="1"/>
</dbReference>
<comment type="function">
    <text evidence="9">ATP-dependent DNA helicase involved in DNA damage repair by homologous recombination and in genome maintenance. Capable of unwinding D-loops. Plays a role in limiting crossover recombinants during mitotic DNA double-strand break (DSB) repair. Component of a FANCM-MHF complex which promotes gene conversion at blocked replication forks, probably by reversal of the stalled fork.</text>
</comment>
<feature type="region of interest" description="Disordered" evidence="10">
    <location>
        <begin position="27"/>
        <end position="96"/>
    </location>
</feature>
<dbReference type="CDD" id="cd18801">
    <property type="entry name" value="SF2_C_FANCM_Hef"/>
    <property type="match status" value="1"/>
</dbReference>
<comment type="subunit">
    <text evidence="9">Interacts with the MHF histone-fold complex to form the FANCM-MHF complex.</text>
</comment>
<comment type="catalytic activity">
    <reaction evidence="8 9">
        <text>ATP + H2O = ADP + phosphate + H(+)</text>
        <dbReference type="Rhea" id="RHEA:13065"/>
        <dbReference type="ChEBI" id="CHEBI:15377"/>
        <dbReference type="ChEBI" id="CHEBI:15378"/>
        <dbReference type="ChEBI" id="CHEBI:30616"/>
        <dbReference type="ChEBI" id="CHEBI:43474"/>
        <dbReference type="ChEBI" id="CHEBI:456216"/>
        <dbReference type="EC" id="3.6.4.12"/>
    </reaction>
</comment>
<dbReference type="STRING" id="154538.A0A1M2VY97"/>
<dbReference type="SMART" id="SM00490">
    <property type="entry name" value="HELICc"/>
    <property type="match status" value="1"/>
</dbReference>
<feature type="region of interest" description="Disordered" evidence="10">
    <location>
        <begin position="897"/>
        <end position="1340"/>
    </location>
</feature>
<feature type="region of interest" description="Disordered" evidence="10">
    <location>
        <begin position="809"/>
        <end position="840"/>
    </location>
</feature>
<dbReference type="PROSITE" id="PS51194">
    <property type="entry name" value="HELICASE_CTER"/>
    <property type="match status" value="1"/>
</dbReference>
<name>A0A1M2VY97_TRAPU</name>
<dbReference type="EC" id="3.6.4.12" evidence="9"/>
<feature type="domain" description="Helicase C-terminal" evidence="12">
    <location>
        <begin position="629"/>
        <end position="791"/>
    </location>
</feature>
<dbReference type="GO" id="GO:0036297">
    <property type="term" value="P:interstrand cross-link repair"/>
    <property type="evidence" value="ECO:0007669"/>
    <property type="project" value="TreeGrafter"/>
</dbReference>
<comment type="subcellular location">
    <subcellularLocation>
        <location evidence="1 9">Nucleus</location>
    </subcellularLocation>
</comment>
<dbReference type="GO" id="GO:0016887">
    <property type="term" value="F:ATP hydrolysis activity"/>
    <property type="evidence" value="ECO:0007669"/>
    <property type="project" value="RHEA"/>
</dbReference>
<feature type="region of interest" description="Disordered" evidence="10">
    <location>
        <begin position="1353"/>
        <end position="1403"/>
    </location>
</feature>
<dbReference type="PROSITE" id="PS51192">
    <property type="entry name" value="HELICASE_ATP_BIND_1"/>
    <property type="match status" value="1"/>
</dbReference>
<feature type="compositionally biased region" description="Low complexity" evidence="10">
    <location>
        <begin position="67"/>
        <end position="89"/>
    </location>
</feature>
<dbReference type="InterPro" id="IPR044749">
    <property type="entry name" value="FANCM_DEXDc"/>
</dbReference>
<dbReference type="EMBL" id="MNAD01000475">
    <property type="protein sequence ID" value="OJT12581.1"/>
    <property type="molecule type" value="Genomic_DNA"/>
</dbReference>
<comment type="similarity">
    <text evidence="2 9">Belongs to the DEAD box helicase family. DEAH subfamily. FANCM sub-subfamily.</text>
</comment>
<dbReference type="FunFam" id="3.40.50.300:FF:000861">
    <property type="entry name" value="Fanconi anemia, complementation group M"/>
    <property type="match status" value="1"/>
</dbReference>
<dbReference type="GO" id="GO:0009378">
    <property type="term" value="F:four-way junction helicase activity"/>
    <property type="evidence" value="ECO:0007669"/>
    <property type="project" value="TreeGrafter"/>
</dbReference>
<evidence type="ECO:0000259" key="12">
    <source>
        <dbReference type="PROSITE" id="PS51194"/>
    </source>
</evidence>
<feature type="compositionally biased region" description="Basic and acidic residues" evidence="10">
    <location>
        <begin position="1101"/>
        <end position="1114"/>
    </location>
</feature>
<dbReference type="GO" id="GO:0000400">
    <property type="term" value="F:four-way junction DNA binding"/>
    <property type="evidence" value="ECO:0007669"/>
    <property type="project" value="TreeGrafter"/>
</dbReference>
<dbReference type="InterPro" id="IPR039686">
    <property type="entry name" value="FANCM/Mph1-like_ID"/>
</dbReference>
<dbReference type="GO" id="GO:0005524">
    <property type="term" value="F:ATP binding"/>
    <property type="evidence" value="ECO:0007669"/>
    <property type="project" value="UniProtKB-UniRule"/>
</dbReference>
<dbReference type="GO" id="GO:0005634">
    <property type="term" value="C:nucleus"/>
    <property type="evidence" value="ECO:0007669"/>
    <property type="project" value="UniProtKB-SubCell"/>
</dbReference>
<feature type="compositionally biased region" description="Low complexity" evidence="10">
    <location>
        <begin position="1059"/>
        <end position="1075"/>
    </location>
</feature>
<dbReference type="Gene3D" id="3.40.50.300">
    <property type="entry name" value="P-loop containing nucleotide triphosphate hydrolases"/>
    <property type="match status" value="2"/>
</dbReference>
<keyword evidence="5 13" id="KW-0347">Helicase</keyword>
<feature type="compositionally biased region" description="Low complexity" evidence="10">
    <location>
        <begin position="984"/>
        <end position="996"/>
    </location>
</feature>
<dbReference type="SMART" id="SM00487">
    <property type="entry name" value="DEXDc"/>
    <property type="match status" value="1"/>
</dbReference>
<evidence type="ECO:0000256" key="10">
    <source>
        <dbReference type="SAM" id="MobiDB-lite"/>
    </source>
</evidence>
<feature type="compositionally biased region" description="Low complexity" evidence="10">
    <location>
        <begin position="1086"/>
        <end position="1100"/>
    </location>
</feature>
<dbReference type="Pfam" id="PF00270">
    <property type="entry name" value="DEAD"/>
    <property type="match status" value="1"/>
</dbReference>
<accession>A0A1M2VY97</accession>
<dbReference type="SUPFAM" id="SSF52540">
    <property type="entry name" value="P-loop containing nucleoside triphosphate hydrolases"/>
    <property type="match status" value="1"/>
</dbReference>
<protein>
    <recommendedName>
        <fullName evidence="9">ATP-dependent DNA helicase</fullName>
        <ecNumber evidence="9">3.6.4.12</ecNumber>
    </recommendedName>
</protein>
<sequence length="1429" mass="155265">MSDDDYFDDELDSAFINEVEAIEAAHIPPSAPAAASRPATVGSASTSKFKSAQPPMRLPPHKPATHASSSASRPAAVPKASSPRRAPASHVIELDDSSDYGDAFDDVIVDDAALAQFDAICQRELDIQHGRVQPPAPVAGPSRANGLVRRPSKGAQLTLFGDVANDVEPAKPATPPPRQFQRTRSRQMPLAGQAKKTKQWDRTAYAKTGWRKPKANPDKGKGRASDDEAEEEVVEFEQFPAPEVPVGLAAKTWIYPLNKPKRDYQYNIVKKCLYENTLVALPTGLGKTFIAGVVMLNCTPTVSNYQVATNTTPDYNWFPQGKVVFVAPTKPLVAQQIDACHKTCGIPGSAAAELTGNVTKDRRIAAWRDKRVFYATPQTFLNDLINHHVDALDIVLIVVDEAHRGTGDYAYAQVVRYMMQHNPHFRIMALTATPGSKPEAVQEIVDALHISHIEIRNESDSDLKKYLHTKHETEHHVHMTEDIVLIRDALASLMTPLIKKVQAAGFLKNGNTAPSMLHPFRCQSTVGEMAKSRAPQYAIGAAAQLGPLARAMGYLMENSIAMCYGYLKDISTGGGTDDSNSKKAIRKMEGFGNLMKELEKQAARGFTMHPKMDTLRTLLIDHFGKELPDPDDPSGVCKSRAMVFVSFRECVEEIVELLNKESPIIRAKAFIGQGTDKQGKKGYAQKEQLEVIEQFKAGKYNLLVSTSIGEEGLDIGEVDVIVCYDAQKTPIRMLQRIGRTGRKAAGAVHILLAQGREEHNWQKAQSNYQDVQHFIVRASDLEVYGDVDRLVPDDIDPELVEMEMEIEEYVREERPSRKGSLAAGDSPKAKKRKRDADPLRNVPAAAAKGFVSVKELLVKAGGGKRAKKLQFNLDHADEDDSTDEEIEADVIAALRRAKSASAVPESSKATGKGKKALTRSATTAGPSKKKAATGAKKKKAAKAPAQATVTQLDLASSDDSDDREIELGQLKATKKASTSSGGRKATSTKTPAAKARTGTKQIMRSSSPDIALDRSIIDITTPDGPASRADAAMLFSSPERPIRRKRAVARSPSRDSSPERPLQSTSRSTSVRSRSQGLSQPDGRFSHPPARSTSPSSRSVSAEKQEGDVQREGDPGDDSMAWLIEDDDEPDLVLTRSSPTQARREAESLALSDNEPLFLDSSPPRKSSPFNFSDEPEFLDSPEPSQPPPNKPGPSHRTAMGPPALPPHVRADPSPSRSDDFPPEPTFAVRAPGKYARKRVADEALDLGSSPLAMPPPSQRRLQRERPRSPSPPPAAPPKKKKRKFADAMEAARHNPWIDVEATHSGDELSVGSSEPETAALNNDDRMFVDEPGQTQVSPSYDQAAVYRRSLMTQAPGGSGAGPRFASGPVRRGRAAFGPSRAGSSRYARAVTSSPVVEGDEGPDEYVFDSFVVEDDEEIADAGEPSSDL</sequence>
<feature type="compositionally biased region" description="Basic and acidic residues" evidence="10">
    <location>
        <begin position="215"/>
        <end position="226"/>
    </location>
</feature>
<evidence type="ECO:0000313" key="13">
    <source>
        <dbReference type="EMBL" id="OJT12581.1"/>
    </source>
</evidence>